<keyword evidence="6 9" id="KW-0472">Membrane</keyword>
<comment type="caution">
    <text evidence="10">The sequence shown here is derived from an EMBL/GenBank/DDBJ whole genome shotgun (WGS) entry which is preliminary data.</text>
</comment>
<feature type="transmembrane region" description="Helical" evidence="9">
    <location>
        <begin position="572"/>
        <end position="599"/>
    </location>
</feature>
<feature type="transmembrane region" description="Helical" evidence="9">
    <location>
        <begin position="134"/>
        <end position="158"/>
    </location>
</feature>
<comment type="subcellular location">
    <subcellularLocation>
        <location evidence="1">Membrane</location>
        <topology evidence="1">Multi-pass membrane protein</topology>
    </subcellularLocation>
</comment>
<keyword evidence="2" id="KW-0813">Transport</keyword>
<evidence type="ECO:0000256" key="5">
    <source>
        <dbReference type="ARBA" id="ARBA00022989"/>
    </source>
</evidence>
<dbReference type="Proteomes" id="UP000835052">
    <property type="component" value="Unassembled WGS sequence"/>
</dbReference>
<organism evidence="10 11">
    <name type="scientific">Caenorhabditis auriculariae</name>
    <dbReference type="NCBI Taxonomy" id="2777116"/>
    <lineage>
        <taxon>Eukaryota</taxon>
        <taxon>Metazoa</taxon>
        <taxon>Ecdysozoa</taxon>
        <taxon>Nematoda</taxon>
        <taxon>Chromadorea</taxon>
        <taxon>Rhabditida</taxon>
        <taxon>Rhabditina</taxon>
        <taxon>Rhabditomorpha</taxon>
        <taxon>Rhabditoidea</taxon>
        <taxon>Rhabditidae</taxon>
        <taxon>Peloderinae</taxon>
        <taxon>Caenorhabditis</taxon>
    </lineage>
</organism>
<dbReference type="GO" id="GO:0005886">
    <property type="term" value="C:plasma membrane"/>
    <property type="evidence" value="ECO:0007669"/>
    <property type="project" value="TreeGrafter"/>
</dbReference>
<sequence>MIRRVVDTEKEESKGLTKVEKARSKELAFYLRYGVDRRHERLNTDSSESSEGSSKRAETFDNENEDAYSPTSASPAPQPEKIEHAELDQELGSRNLTRPGSWRRLGLLFSCITMLKNSIVFVECFAESGGFAFLIPYSVVAMVVGVPMALLELSVAQYASAPLYTIFERIAPALSGVGYSLLAMRVFYTLFISMEPRFLVFMAQSMFSVLTNDTSWSQIQVNGYCVDQMTPAERNRYGKLSMGAYYLNGNRALSMIPSQIYSYTVQLSGNVEQLFSALIMFCVAGYISYRGMRYFSKISILLCLGPLLGALPLTFVLYVHTKARDKVLEEIFDMTDLGKAMSSTGWMNACRAVVKTMLVGDGTLLVVGSTSDFHQNVFLDVLLLASLGTGVRIFLALAFYPVLTIGHKLLYPFASRGYNSGVLQYYLSELFFAALPSFDVSMDLKKFFAVLTFFYLTVSISYIAYQVITFEMLITLCYHTFPRLLYLNEKLVRFCVIAASISFFMSCRIISNLTAYPMYGQEDELFNEHFYIGLLTCAALYEAASISLFYGSKRLLVNILTMISSHKKSYHLFNLIRGVIHVQWSIFIPILSVVTVAGILRRTHVIVDTFSFIFCAISGLPLYIALRQLVMHLRNKESAHVMTLPHRRWGPANINNRRLAEHDERAARIVV</sequence>
<dbReference type="Pfam" id="PF00209">
    <property type="entry name" value="SNF"/>
    <property type="match status" value="1"/>
</dbReference>
<dbReference type="InterPro" id="IPR037272">
    <property type="entry name" value="SNS_sf"/>
</dbReference>
<feature type="region of interest" description="Disordered" evidence="8">
    <location>
        <begin position="40"/>
        <end position="79"/>
    </location>
</feature>
<dbReference type="EMBL" id="CAJGYM010000007">
    <property type="protein sequence ID" value="CAD6187881.1"/>
    <property type="molecule type" value="Genomic_DNA"/>
</dbReference>
<evidence type="ECO:0000256" key="6">
    <source>
        <dbReference type="ARBA" id="ARBA00023136"/>
    </source>
</evidence>
<gene>
    <name evidence="10" type="ORF">CAUJ_LOCUS3800</name>
</gene>
<dbReference type="PANTHER" id="PTHR11616">
    <property type="entry name" value="SODIUM/CHLORIDE DEPENDENT TRANSPORTER"/>
    <property type="match status" value="1"/>
</dbReference>
<dbReference type="OrthoDB" id="5791184at2759"/>
<feature type="transmembrane region" description="Helical" evidence="9">
    <location>
        <begin position="170"/>
        <end position="192"/>
    </location>
</feature>
<proteinExistence type="predicted"/>
<evidence type="ECO:0000256" key="1">
    <source>
        <dbReference type="ARBA" id="ARBA00004141"/>
    </source>
</evidence>
<evidence type="ECO:0000256" key="4">
    <source>
        <dbReference type="ARBA" id="ARBA00022847"/>
    </source>
</evidence>
<feature type="transmembrane region" description="Helical" evidence="9">
    <location>
        <begin position="301"/>
        <end position="320"/>
    </location>
</feature>
<dbReference type="PROSITE" id="PS50267">
    <property type="entry name" value="NA_NEUROTRAN_SYMP_3"/>
    <property type="match status" value="1"/>
</dbReference>
<keyword evidence="7" id="KW-0479">Metal-binding</keyword>
<name>A0A8S1GXH5_9PELO</name>
<dbReference type="GO" id="GO:0043005">
    <property type="term" value="C:neuron projection"/>
    <property type="evidence" value="ECO:0007669"/>
    <property type="project" value="TreeGrafter"/>
</dbReference>
<keyword evidence="3 9" id="KW-0812">Transmembrane</keyword>
<dbReference type="GO" id="GO:0005332">
    <property type="term" value="F:gamma-aminobutyric acid:sodium:chloride symporter activity"/>
    <property type="evidence" value="ECO:0007669"/>
    <property type="project" value="TreeGrafter"/>
</dbReference>
<feature type="binding site" evidence="7">
    <location>
        <position position="117"/>
    </location>
    <ligand>
        <name>Na(+)</name>
        <dbReference type="ChEBI" id="CHEBI:29101"/>
        <label>1</label>
    </ligand>
</feature>
<evidence type="ECO:0000256" key="9">
    <source>
        <dbReference type="SAM" id="Phobius"/>
    </source>
</evidence>
<protein>
    <submittedName>
        <fullName evidence="10">Uncharacterized protein</fullName>
    </submittedName>
</protein>
<feature type="transmembrane region" description="Helical" evidence="9">
    <location>
        <begin position="447"/>
        <end position="470"/>
    </location>
</feature>
<evidence type="ECO:0000256" key="8">
    <source>
        <dbReference type="SAM" id="MobiDB-lite"/>
    </source>
</evidence>
<feature type="transmembrane region" description="Helical" evidence="9">
    <location>
        <begin position="417"/>
        <end position="435"/>
    </location>
</feature>
<accession>A0A8S1GXH5</accession>
<dbReference type="GO" id="GO:0046872">
    <property type="term" value="F:metal ion binding"/>
    <property type="evidence" value="ECO:0007669"/>
    <property type="project" value="UniProtKB-KW"/>
</dbReference>
<feature type="transmembrane region" description="Helical" evidence="9">
    <location>
        <begin position="491"/>
        <end position="511"/>
    </location>
</feature>
<keyword evidence="11" id="KW-1185">Reference proteome</keyword>
<evidence type="ECO:0000313" key="10">
    <source>
        <dbReference type="EMBL" id="CAD6187881.1"/>
    </source>
</evidence>
<dbReference type="PRINTS" id="PR00176">
    <property type="entry name" value="NANEUSMPORT"/>
</dbReference>
<keyword evidence="5 9" id="KW-1133">Transmembrane helix</keyword>
<dbReference type="PANTHER" id="PTHR11616:SF166">
    <property type="entry name" value="SODIUM-AND CHLORIDE-DEPENDENT GLYCINE TRANSPORTER 2"/>
    <property type="match status" value="1"/>
</dbReference>
<evidence type="ECO:0000256" key="2">
    <source>
        <dbReference type="ARBA" id="ARBA00022448"/>
    </source>
</evidence>
<dbReference type="InterPro" id="IPR000175">
    <property type="entry name" value="Na/ntran_symport"/>
</dbReference>
<keyword evidence="4" id="KW-0769">Symport</keyword>
<dbReference type="SUPFAM" id="SSF161070">
    <property type="entry name" value="SNF-like"/>
    <property type="match status" value="1"/>
</dbReference>
<feature type="transmembrane region" description="Helical" evidence="9">
    <location>
        <begin position="381"/>
        <end position="405"/>
    </location>
</feature>
<evidence type="ECO:0000256" key="7">
    <source>
        <dbReference type="PIRSR" id="PIRSR600175-1"/>
    </source>
</evidence>
<feature type="transmembrane region" description="Helical" evidence="9">
    <location>
        <begin position="531"/>
        <end position="551"/>
    </location>
</feature>
<reference evidence="10" key="1">
    <citation type="submission" date="2020-10" db="EMBL/GenBank/DDBJ databases">
        <authorList>
            <person name="Kikuchi T."/>
        </authorList>
    </citation>
    <scope>NUCLEOTIDE SEQUENCE</scope>
    <source>
        <strain evidence="10">NKZ352</strain>
    </source>
</reference>
<feature type="transmembrane region" description="Helical" evidence="9">
    <location>
        <begin position="605"/>
        <end position="626"/>
    </location>
</feature>
<keyword evidence="7" id="KW-0915">Sodium</keyword>
<dbReference type="AlphaFoldDB" id="A0A8S1GXH5"/>
<evidence type="ECO:0000313" key="11">
    <source>
        <dbReference type="Proteomes" id="UP000835052"/>
    </source>
</evidence>
<evidence type="ECO:0000256" key="3">
    <source>
        <dbReference type="ARBA" id="ARBA00022692"/>
    </source>
</evidence>